<evidence type="ECO:0000259" key="2">
    <source>
        <dbReference type="PROSITE" id="PS51084"/>
    </source>
</evidence>
<evidence type="ECO:0000313" key="4">
    <source>
        <dbReference type="Proteomes" id="UP000192582"/>
    </source>
</evidence>
<dbReference type="GO" id="GO:0016787">
    <property type="term" value="F:hydrolase activity"/>
    <property type="evidence" value="ECO:0007669"/>
    <property type="project" value="UniProtKB-KW"/>
</dbReference>
<dbReference type="SUPFAM" id="SSF54197">
    <property type="entry name" value="HIT-like"/>
    <property type="match status" value="1"/>
</dbReference>
<accession>A0A1W1VQD0</accession>
<evidence type="ECO:0000313" key="3">
    <source>
        <dbReference type="EMBL" id="SMB95575.1"/>
    </source>
</evidence>
<keyword evidence="4" id="KW-1185">Reference proteome</keyword>
<dbReference type="Proteomes" id="UP000192582">
    <property type="component" value="Unassembled WGS sequence"/>
</dbReference>
<reference evidence="3 4" key="1">
    <citation type="submission" date="2017-04" db="EMBL/GenBank/DDBJ databases">
        <authorList>
            <person name="Afonso C.L."/>
            <person name="Miller P.J."/>
            <person name="Scott M.A."/>
            <person name="Spackman E."/>
            <person name="Goraichik I."/>
            <person name="Dimitrov K.M."/>
            <person name="Suarez D.L."/>
            <person name="Swayne D.E."/>
        </authorList>
    </citation>
    <scope>NUCLEOTIDE SEQUENCE [LARGE SCALE GENOMIC DNA]</scope>
    <source>
        <strain evidence="3 4">KR-140</strain>
    </source>
</reference>
<dbReference type="Gene3D" id="3.30.428.10">
    <property type="entry name" value="HIT-like"/>
    <property type="match status" value="1"/>
</dbReference>
<dbReference type="InterPro" id="IPR011146">
    <property type="entry name" value="HIT-like"/>
</dbReference>
<dbReference type="InterPro" id="IPR036265">
    <property type="entry name" value="HIT-like_sf"/>
</dbReference>
<organism evidence="3 4">
    <name type="scientific">Deinococcus hopiensis KR-140</name>
    <dbReference type="NCBI Taxonomy" id="695939"/>
    <lineage>
        <taxon>Bacteria</taxon>
        <taxon>Thermotogati</taxon>
        <taxon>Deinococcota</taxon>
        <taxon>Deinococci</taxon>
        <taxon>Deinococcales</taxon>
        <taxon>Deinococcaceae</taxon>
        <taxon>Deinococcus</taxon>
    </lineage>
</organism>
<protein>
    <submittedName>
        <fullName evidence="3">Diadenosine tetraphosphate (Ap4A) hydrolase and other HIT family hydrolases</fullName>
    </submittedName>
</protein>
<feature type="domain" description="HIT" evidence="2">
    <location>
        <begin position="1"/>
        <end position="107"/>
    </location>
</feature>
<dbReference type="PROSITE" id="PS51084">
    <property type="entry name" value="HIT_2"/>
    <property type="match status" value="1"/>
</dbReference>
<dbReference type="STRING" id="695939.SAMN00790413_02897"/>
<evidence type="ECO:0000256" key="1">
    <source>
        <dbReference type="PROSITE-ProRule" id="PRU00464"/>
    </source>
</evidence>
<name>A0A1W1VQD0_9DEIO</name>
<gene>
    <name evidence="3" type="ORF">SAMN00790413_02897</name>
</gene>
<sequence length="198" mass="21027">MRSRVPDVVYRGHQVMALIAAEPFSVRPGSPGHMLIVPVAHFENLYELGARLHALSRRVALSLKAVSGCHGTSTEQRNEPTGNQDVRHHHLHAFPRKATRLFADPRTGGRGSAGGTGREAEACCAGCAGPVAPHSRVNVSRIPASPKPARQTLRSLPVPGVTNTLAMSAPSRAARCNRAARRAVCAPQPRAVGRVAVL</sequence>
<keyword evidence="3" id="KW-0378">Hydrolase</keyword>
<dbReference type="AlphaFoldDB" id="A0A1W1VQD0"/>
<proteinExistence type="predicted"/>
<feature type="short sequence motif" description="Histidine triad motif" evidence="1">
    <location>
        <begin position="88"/>
        <end position="92"/>
    </location>
</feature>
<dbReference type="OrthoDB" id="9784774at2"/>
<dbReference type="Pfam" id="PF01230">
    <property type="entry name" value="HIT"/>
    <property type="match status" value="1"/>
</dbReference>
<dbReference type="EMBL" id="FWWU01000009">
    <property type="protein sequence ID" value="SMB95575.1"/>
    <property type="molecule type" value="Genomic_DNA"/>
</dbReference>